<gene>
    <name evidence="4" type="ORF">IAC57_02625</name>
</gene>
<proteinExistence type="predicted"/>
<dbReference type="SMART" id="SM00954">
    <property type="entry name" value="RelA_SpoT"/>
    <property type="match status" value="1"/>
</dbReference>
<feature type="non-terminal residue" evidence="4">
    <location>
        <position position="1"/>
    </location>
</feature>
<organism evidence="4 5">
    <name type="scientific">Candidatus Scatosoma pullistercoris</name>
    <dbReference type="NCBI Taxonomy" id="2840934"/>
    <lineage>
        <taxon>Bacteria</taxon>
        <taxon>Bacillati</taxon>
        <taxon>Bacillota</taxon>
        <taxon>Clostridia</taxon>
        <taxon>Candidatus Scatosoma</taxon>
    </lineage>
</organism>
<dbReference type="AlphaFoldDB" id="A0A9D1MEL8"/>
<feature type="domain" description="RelA/SpoT" evidence="3">
    <location>
        <begin position="37"/>
        <end position="159"/>
    </location>
</feature>
<sequence length="227" mass="25289">LKPLYSGALKTACSKFEILDDEFSMIQGHDPIHSIESRLKTVESAYEKLARRGYEQIPRNLTKLTDIAGVRVICGYIEDVYKISRVFLNQTGVRLLKEKDYIKNPKPNGYRSLHLIVEIPVSLSVIQMGVPVEIQLRTISMNMWASLEHEVSYKVNADLMPSYKTELKACADDLYAVEERMQKICRSIRACPNPQENGGTERADGTEGRASADIAGGAIPENGRAGA</sequence>
<reference evidence="4" key="2">
    <citation type="journal article" date="2021" name="PeerJ">
        <title>Extensive microbial diversity within the chicken gut microbiome revealed by metagenomics and culture.</title>
        <authorList>
            <person name="Gilroy R."/>
            <person name="Ravi A."/>
            <person name="Getino M."/>
            <person name="Pursley I."/>
            <person name="Horton D.L."/>
            <person name="Alikhan N.F."/>
            <person name="Baker D."/>
            <person name="Gharbi K."/>
            <person name="Hall N."/>
            <person name="Watson M."/>
            <person name="Adriaenssens E.M."/>
            <person name="Foster-Nyarko E."/>
            <person name="Jarju S."/>
            <person name="Secka A."/>
            <person name="Antonio M."/>
            <person name="Oren A."/>
            <person name="Chaudhuri R.R."/>
            <person name="La Ragione R."/>
            <person name="Hildebrand F."/>
            <person name="Pallen M.J."/>
        </authorList>
    </citation>
    <scope>NUCLEOTIDE SEQUENCE</scope>
    <source>
        <strain evidence="4">11687</strain>
    </source>
</reference>
<accession>A0A9D1MEL8</accession>
<dbReference type="Gene3D" id="3.30.460.10">
    <property type="entry name" value="Beta Polymerase, domain 2"/>
    <property type="match status" value="1"/>
</dbReference>
<dbReference type="InterPro" id="IPR043519">
    <property type="entry name" value="NT_sf"/>
</dbReference>
<dbReference type="GO" id="GO:0015969">
    <property type="term" value="P:guanosine tetraphosphate metabolic process"/>
    <property type="evidence" value="ECO:0007669"/>
    <property type="project" value="InterPro"/>
</dbReference>
<reference evidence="4" key="1">
    <citation type="submission" date="2020-10" db="EMBL/GenBank/DDBJ databases">
        <authorList>
            <person name="Gilroy R."/>
        </authorList>
    </citation>
    <scope>NUCLEOTIDE SEQUENCE</scope>
    <source>
        <strain evidence="4">11687</strain>
    </source>
</reference>
<evidence type="ECO:0000256" key="1">
    <source>
        <dbReference type="ARBA" id="ARBA00004976"/>
    </source>
</evidence>
<name>A0A9D1MEL8_9FIRM</name>
<dbReference type="Gene3D" id="1.10.287.860">
    <property type="entry name" value="Nucleotidyltransferase"/>
    <property type="match status" value="1"/>
</dbReference>
<dbReference type="EMBL" id="DVMZ01000069">
    <property type="protein sequence ID" value="HIU58975.1"/>
    <property type="molecule type" value="Genomic_DNA"/>
</dbReference>
<evidence type="ECO:0000313" key="4">
    <source>
        <dbReference type="EMBL" id="HIU58975.1"/>
    </source>
</evidence>
<dbReference type="PANTHER" id="PTHR47837:SF2">
    <property type="entry name" value="GTP PYROPHOSPHOKINASE YWAC"/>
    <property type="match status" value="1"/>
</dbReference>
<comment type="caution">
    <text evidence="4">The sequence shown here is derived from an EMBL/GenBank/DDBJ whole genome shotgun (WGS) entry which is preliminary data.</text>
</comment>
<dbReference type="SUPFAM" id="SSF81301">
    <property type="entry name" value="Nucleotidyltransferase"/>
    <property type="match status" value="1"/>
</dbReference>
<dbReference type="Pfam" id="PF04607">
    <property type="entry name" value="RelA_SpoT"/>
    <property type="match status" value="1"/>
</dbReference>
<evidence type="ECO:0000259" key="3">
    <source>
        <dbReference type="SMART" id="SM00954"/>
    </source>
</evidence>
<evidence type="ECO:0000313" key="5">
    <source>
        <dbReference type="Proteomes" id="UP000824081"/>
    </source>
</evidence>
<dbReference type="Proteomes" id="UP000824081">
    <property type="component" value="Unassembled WGS sequence"/>
</dbReference>
<evidence type="ECO:0000256" key="2">
    <source>
        <dbReference type="SAM" id="MobiDB-lite"/>
    </source>
</evidence>
<protein>
    <recommendedName>
        <fullName evidence="3">RelA/SpoT domain-containing protein</fullName>
    </recommendedName>
</protein>
<dbReference type="CDD" id="cd05399">
    <property type="entry name" value="NT_Rel-Spo_like"/>
    <property type="match status" value="1"/>
</dbReference>
<comment type="pathway">
    <text evidence="1">Purine metabolism; ppGpp biosynthesis; ppGpp from GTP: step 1/2.</text>
</comment>
<dbReference type="PANTHER" id="PTHR47837">
    <property type="entry name" value="GTP PYROPHOSPHOKINASE YJBM"/>
    <property type="match status" value="1"/>
</dbReference>
<dbReference type="InterPro" id="IPR052366">
    <property type="entry name" value="GTP_Pyrophosphokinase"/>
</dbReference>
<dbReference type="InterPro" id="IPR007685">
    <property type="entry name" value="RelA_SpoT"/>
</dbReference>
<feature type="region of interest" description="Disordered" evidence="2">
    <location>
        <begin position="191"/>
        <end position="227"/>
    </location>
</feature>